<name>U6FD12_LACHE</name>
<evidence type="ECO:0000256" key="2">
    <source>
        <dbReference type="ARBA" id="ARBA00022692"/>
    </source>
</evidence>
<dbReference type="SUPFAM" id="SSF144083">
    <property type="entry name" value="Magnesium transport protein CorA, transmembrane region"/>
    <property type="match status" value="1"/>
</dbReference>
<dbReference type="InterPro" id="IPR045863">
    <property type="entry name" value="CorA_TM1_TM2"/>
</dbReference>
<keyword evidence="4 5" id="KW-0472">Membrane</keyword>
<dbReference type="GO" id="GO:0016020">
    <property type="term" value="C:membrane"/>
    <property type="evidence" value="ECO:0007669"/>
    <property type="project" value="UniProtKB-SubCell"/>
</dbReference>
<feature type="transmembrane region" description="Helical" evidence="5">
    <location>
        <begin position="12"/>
        <end position="30"/>
    </location>
</feature>
<comment type="caution">
    <text evidence="6">The sequence shown here is derived from an EMBL/GenBank/DDBJ whole genome shotgun (WGS) entry which is preliminary data.</text>
</comment>
<sequence>MMDSHLNHLMKYLDSVALVITVPALISGIWGHERRWFNW</sequence>
<dbReference type="Proteomes" id="UP000017247">
    <property type="component" value="Unassembled WGS sequence"/>
</dbReference>
<evidence type="ECO:0000256" key="1">
    <source>
        <dbReference type="ARBA" id="ARBA00004141"/>
    </source>
</evidence>
<proteinExistence type="predicted"/>
<evidence type="ECO:0000256" key="4">
    <source>
        <dbReference type="ARBA" id="ARBA00023136"/>
    </source>
</evidence>
<dbReference type="HOGENOM" id="CLU_3329279_0_0_9"/>
<gene>
    <name evidence="6" type="ORF">LHCIRMBIA104_00621</name>
</gene>
<keyword evidence="2 5" id="KW-0812">Transmembrane</keyword>
<dbReference type="EMBL" id="CBUL010000146">
    <property type="protein sequence ID" value="CDI60935.1"/>
    <property type="molecule type" value="Genomic_DNA"/>
</dbReference>
<evidence type="ECO:0000313" key="6">
    <source>
        <dbReference type="EMBL" id="CDI60935.1"/>
    </source>
</evidence>
<organism evidence="6">
    <name type="scientific">Lactobacillus helveticus CIRM-BIA 104</name>
    <dbReference type="NCBI Taxonomy" id="1226333"/>
    <lineage>
        <taxon>Bacteria</taxon>
        <taxon>Bacillati</taxon>
        <taxon>Bacillota</taxon>
        <taxon>Bacilli</taxon>
        <taxon>Lactobacillales</taxon>
        <taxon>Lactobacillaceae</taxon>
        <taxon>Lactobacillus</taxon>
    </lineage>
</organism>
<keyword evidence="3 5" id="KW-1133">Transmembrane helix</keyword>
<dbReference type="AlphaFoldDB" id="U6FD12"/>
<comment type="subcellular location">
    <subcellularLocation>
        <location evidence="1">Membrane</location>
        <topology evidence="1">Multi-pass membrane protein</topology>
    </subcellularLocation>
</comment>
<protein>
    <submittedName>
        <fullName evidence="6">Mg2 and Co2 transporter</fullName>
    </submittedName>
</protein>
<evidence type="ECO:0000256" key="5">
    <source>
        <dbReference type="SAM" id="Phobius"/>
    </source>
</evidence>
<evidence type="ECO:0000256" key="3">
    <source>
        <dbReference type="ARBA" id="ARBA00022989"/>
    </source>
</evidence>
<accession>U6FD12</accession>
<reference evidence="6" key="1">
    <citation type="submission" date="2013-09" db="EMBL/GenBank/DDBJ databases">
        <title>Draft Genome Sequence of five Lactobacillus helveticus strains CIRM-BIA 101T, 103, 104, 951 and 953 isolated from milk product.</title>
        <authorList>
            <person name="Valence F."/>
            <person name="Chuat V."/>
            <person name="Ma L."/>
            <person name="Creno S."/>
            <person name="Falentin H."/>
            <person name="Lortal S."/>
            <person name="Bizet C."/>
            <person name="Clermont D."/>
            <person name="Loux V."/>
            <person name="Bouchier C."/>
            <person name="Cousin S."/>
        </authorList>
    </citation>
    <scope>NUCLEOTIDE SEQUENCE [LARGE SCALE GENOMIC DNA]</scope>
    <source>
        <strain evidence="6">CIRM-BIA 104</strain>
    </source>
</reference>